<evidence type="ECO:0000259" key="6">
    <source>
        <dbReference type="Pfam" id="PF08281"/>
    </source>
</evidence>
<dbReference type="STRING" id="1041146.GCA_000427985_03622"/>
<comment type="caution">
    <text evidence="7">The sequence shown here is derived from an EMBL/GenBank/DDBJ whole genome shotgun (WGS) entry which is preliminary data.</text>
</comment>
<comment type="similarity">
    <text evidence="1">Belongs to the sigma-70 factor family. ECF subfamily.</text>
</comment>
<dbReference type="PANTHER" id="PTHR43133:SF25">
    <property type="entry name" value="RNA POLYMERASE SIGMA FACTOR RFAY-RELATED"/>
    <property type="match status" value="1"/>
</dbReference>
<dbReference type="Pfam" id="PF08281">
    <property type="entry name" value="Sigma70_r4_2"/>
    <property type="match status" value="1"/>
</dbReference>
<evidence type="ECO:0000313" key="8">
    <source>
        <dbReference type="Proteomes" id="UP000232164"/>
    </source>
</evidence>
<evidence type="ECO:0000256" key="3">
    <source>
        <dbReference type="ARBA" id="ARBA00023082"/>
    </source>
</evidence>
<evidence type="ECO:0000256" key="4">
    <source>
        <dbReference type="ARBA" id="ARBA00023163"/>
    </source>
</evidence>
<dbReference type="CDD" id="cd06171">
    <property type="entry name" value="Sigma70_r4"/>
    <property type="match status" value="1"/>
</dbReference>
<feature type="domain" description="RNA polymerase sigma factor 70 region 4 type 2" evidence="6">
    <location>
        <begin position="115"/>
        <end position="165"/>
    </location>
</feature>
<keyword evidence="3" id="KW-0731">Sigma factor</keyword>
<feature type="domain" description="RNA polymerase sigma-70 region 2" evidence="5">
    <location>
        <begin position="21"/>
        <end position="87"/>
    </location>
</feature>
<proteinExistence type="inferred from homology"/>
<dbReference type="InterPro" id="IPR013325">
    <property type="entry name" value="RNA_pol_sigma_r2"/>
</dbReference>
<dbReference type="GO" id="GO:0016987">
    <property type="term" value="F:sigma factor activity"/>
    <property type="evidence" value="ECO:0007669"/>
    <property type="project" value="UniProtKB-KW"/>
</dbReference>
<accession>A0A2N0D7Z5</accession>
<dbReference type="InterPro" id="IPR013249">
    <property type="entry name" value="RNA_pol_sigma70_r4_t2"/>
</dbReference>
<protein>
    <submittedName>
        <fullName evidence="7">RNA polymerase subunit sigma</fullName>
    </submittedName>
</protein>
<dbReference type="GO" id="GO:0006352">
    <property type="term" value="P:DNA-templated transcription initiation"/>
    <property type="evidence" value="ECO:0007669"/>
    <property type="project" value="InterPro"/>
</dbReference>
<dbReference type="Gene3D" id="1.10.10.10">
    <property type="entry name" value="Winged helix-like DNA-binding domain superfamily/Winged helix DNA-binding domain"/>
    <property type="match status" value="1"/>
</dbReference>
<organism evidence="7 8">
    <name type="scientific">Rhizobium sullae</name>
    <name type="common">Rhizobium hedysari</name>
    <dbReference type="NCBI Taxonomy" id="50338"/>
    <lineage>
        <taxon>Bacteria</taxon>
        <taxon>Pseudomonadati</taxon>
        <taxon>Pseudomonadota</taxon>
        <taxon>Alphaproteobacteria</taxon>
        <taxon>Hyphomicrobiales</taxon>
        <taxon>Rhizobiaceae</taxon>
        <taxon>Rhizobium/Agrobacterium group</taxon>
        <taxon>Rhizobium</taxon>
    </lineage>
</organism>
<reference evidence="7 8" key="2">
    <citation type="submission" date="2017-12" db="EMBL/GenBank/DDBJ databases">
        <title>Genome sequence of Rhizobium sullae HCNT1 isolated from Sulla coronaria nodules and featuring peculiar denitrification phenotypes.</title>
        <authorList>
            <person name="De Diego-Diaz B."/>
            <person name="Treu L."/>
            <person name="Campanaro S."/>
            <person name="Da Silva Duarte V."/>
            <person name="Basaglia M."/>
            <person name="Favaro L."/>
            <person name="Casella S."/>
            <person name="Squartini A."/>
        </authorList>
    </citation>
    <scope>NUCLEOTIDE SEQUENCE [LARGE SCALE GENOMIC DNA]</scope>
    <source>
        <strain evidence="7 8">HCNT1</strain>
    </source>
</reference>
<dbReference type="AlphaFoldDB" id="A0A2N0D7Z5"/>
<keyword evidence="4" id="KW-0804">Transcription</keyword>
<dbReference type="InterPro" id="IPR036388">
    <property type="entry name" value="WH-like_DNA-bd_sf"/>
</dbReference>
<dbReference type="PANTHER" id="PTHR43133">
    <property type="entry name" value="RNA POLYMERASE ECF-TYPE SIGMA FACTO"/>
    <property type="match status" value="1"/>
</dbReference>
<dbReference type="InterPro" id="IPR013324">
    <property type="entry name" value="RNA_pol_sigma_r3/r4-like"/>
</dbReference>
<dbReference type="InterPro" id="IPR014284">
    <property type="entry name" value="RNA_pol_sigma-70_dom"/>
</dbReference>
<sequence>MENETVNSQPIRPTPQEQIVSLVPALRAFARQFVHNGSDIDDLVQEAVAKALAHVDRFEPRGPDAMKSWLFTIMRNTFLTQCKSRKRSPIGSVDDLASLDVPVNSNQEMALFANDVRAALKNLPVKHRKALIYVAWGLSYEETAGLCGCEIGTIKSRVNRARGHLAARLNGANVSPDTRGSPIRKS</sequence>
<evidence type="ECO:0000313" key="7">
    <source>
        <dbReference type="EMBL" id="PKA42220.1"/>
    </source>
</evidence>
<dbReference type="SUPFAM" id="SSF88946">
    <property type="entry name" value="Sigma2 domain of RNA polymerase sigma factors"/>
    <property type="match status" value="1"/>
</dbReference>
<dbReference type="Proteomes" id="UP000232164">
    <property type="component" value="Unassembled WGS sequence"/>
</dbReference>
<dbReference type="InterPro" id="IPR007627">
    <property type="entry name" value="RNA_pol_sigma70_r2"/>
</dbReference>
<dbReference type="EMBL" id="PIQN01000014">
    <property type="protein sequence ID" value="PKA42220.1"/>
    <property type="molecule type" value="Genomic_DNA"/>
</dbReference>
<reference evidence="7 8" key="1">
    <citation type="submission" date="2017-11" db="EMBL/GenBank/DDBJ databases">
        <authorList>
            <person name="Han C.G."/>
        </authorList>
    </citation>
    <scope>NUCLEOTIDE SEQUENCE [LARGE SCALE GENOMIC DNA]</scope>
    <source>
        <strain evidence="7 8">HCNT1</strain>
    </source>
</reference>
<dbReference type="InterPro" id="IPR039425">
    <property type="entry name" value="RNA_pol_sigma-70-like"/>
</dbReference>
<dbReference type="Gene3D" id="1.10.1740.10">
    <property type="match status" value="1"/>
</dbReference>
<dbReference type="SUPFAM" id="SSF88659">
    <property type="entry name" value="Sigma3 and sigma4 domains of RNA polymerase sigma factors"/>
    <property type="match status" value="1"/>
</dbReference>
<evidence type="ECO:0000259" key="5">
    <source>
        <dbReference type="Pfam" id="PF04542"/>
    </source>
</evidence>
<gene>
    <name evidence="7" type="ORF">CWR43_19140</name>
</gene>
<name>A0A2N0D7Z5_RHISU</name>
<keyword evidence="2" id="KW-0805">Transcription regulation</keyword>
<dbReference type="Pfam" id="PF04542">
    <property type="entry name" value="Sigma70_r2"/>
    <property type="match status" value="1"/>
</dbReference>
<dbReference type="NCBIfam" id="TIGR02937">
    <property type="entry name" value="sigma70-ECF"/>
    <property type="match status" value="1"/>
</dbReference>
<evidence type="ECO:0000256" key="2">
    <source>
        <dbReference type="ARBA" id="ARBA00023015"/>
    </source>
</evidence>
<dbReference type="GO" id="GO:0003677">
    <property type="term" value="F:DNA binding"/>
    <property type="evidence" value="ECO:0007669"/>
    <property type="project" value="InterPro"/>
</dbReference>
<evidence type="ECO:0000256" key="1">
    <source>
        <dbReference type="ARBA" id="ARBA00010641"/>
    </source>
</evidence>